<reference evidence="3" key="1">
    <citation type="journal article" date="2019" name="Int. J. Syst. Evol. Microbiol.">
        <title>The Global Catalogue of Microorganisms (GCM) 10K type strain sequencing project: providing services to taxonomists for standard genome sequencing and annotation.</title>
        <authorList>
            <consortium name="The Broad Institute Genomics Platform"/>
            <consortium name="The Broad Institute Genome Sequencing Center for Infectious Disease"/>
            <person name="Wu L."/>
            <person name="Ma J."/>
        </authorList>
    </citation>
    <scope>NUCLEOTIDE SEQUENCE [LARGE SCALE GENOMIC DNA]</scope>
    <source>
        <strain evidence="3">KCTC 42662</strain>
    </source>
</reference>
<dbReference type="RefSeq" id="WP_380905736.1">
    <property type="nucleotide sequence ID" value="NZ_JBHUEG010000012.1"/>
</dbReference>
<dbReference type="InterPro" id="IPR028098">
    <property type="entry name" value="Glyco_trans_4-like_N"/>
</dbReference>
<dbReference type="PANTHER" id="PTHR12526:SF630">
    <property type="entry name" value="GLYCOSYLTRANSFERASE"/>
    <property type="match status" value="1"/>
</dbReference>
<feature type="domain" description="Glycosyltransferase subfamily 4-like N-terminal" evidence="1">
    <location>
        <begin position="16"/>
        <end position="178"/>
    </location>
</feature>
<dbReference type="CDD" id="cd03811">
    <property type="entry name" value="GT4_GT28_WabH-like"/>
    <property type="match status" value="1"/>
</dbReference>
<evidence type="ECO:0000313" key="2">
    <source>
        <dbReference type="EMBL" id="MFD2549419.1"/>
    </source>
</evidence>
<dbReference type="EMBL" id="JBHULR010000015">
    <property type="protein sequence ID" value="MFD2549419.1"/>
    <property type="molecule type" value="Genomic_DNA"/>
</dbReference>
<gene>
    <name evidence="2" type="ORF">ACFSR5_17355</name>
</gene>
<dbReference type="Pfam" id="PF13439">
    <property type="entry name" value="Glyco_transf_4"/>
    <property type="match status" value="1"/>
</dbReference>
<sequence>MVGKRIMIVLPSDNLGGAEQYLFNIGNYYSRLGYEIDVFFLYSEKTQKWRDISNANLFFTNKQSEIKGLYPMIRNIQRHGSNKYSFIFSSHQHINALLSVLRSLGVVNTDKLICRESTSVFLRFSGLTLLYFRTLYRFYGKIDLIICQTPEMKQQLLKGYKKFQKYNVQAIRNPIVLDEIKRLSNETISISLPDKYILAIGRLNRVKRFDKLIRSFGISQCKDTHHLIILGKGNESSSLQQLINDLNLEKRVHLLGHVDNVFPYIAKASIGAISSDVEGFPNVLLQMYALNLRVVMTRCCGGLETFPELYLCKENTEKELACLLDSASQERADIDFSDFIKKYDIHDFVNQVEGYV</sequence>
<dbReference type="Gene3D" id="3.40.50.2000">
    <property type="entry name" value="Glycogen Phosphorylase B"/>
    <property type="match status" value="2"/>
</dbReference>
<dbReference type="EC" id="2.4.-.-" evidence="2"/>
<evidence type="ECO:0000313" key="3">
    <source>
        <dbReference type="Proteomes" id="UP001597545"/>
    </source>
</evidence>
<evidence type="ECO:0000259" key="1">
    <source>
        <dbReference type="Pfam" id="PF13439"/>
    </source>
</evidence>
<proteinExistence type="predicted"/>
<protein>
    <submittedName>
        <fullName evidence="2">Glycosyltransferase</fullName>
        <ecNumber evidence="2">2.4.-.-</ecNumber>
    </submittedName>
</protein>
<dbReference type="Proteomes" id="UP001597545">
    <property type="component" value="Unassembled WGS sequence"/>
</dbReference>
<keyword evidence="2" id="KW-0328">Glycosyltransferase</keyword>
<comment type="caution">
    <text evidence="2">The sequence shown here is derived from an EMBL/GenBank/DDBJ whole genome shotgun (WGS) entry which is preliminary data.</text>
</comment>
<name>A0ABW5KKC6_9SPHI</name>
<keyword evidence="2" id="KW-0808">Transferase</keyword>
<dbReference type="GO" id="GO:0016757">
    <property type="term" value="F:glycosyltransferase activity"/>
    <property type="evidence" value="ECO:0007669"/>
    <property type="project" value="UniProtKB-KW"/>
</dbReference>
<keyword evidence="3" id="KW-1185">Reference proteome</keyword>
<dbReference type="SUPFAM" id="SSF53756">
    <property type="entry name" value="UDP-Glycosyltransferase/glycogen phosphorylase"/>
    <property type="match status" value="1"/>
</dbReference>
<dbReference type="Pfam" id="PF13692">
    <property type="entry name" value="Glyco_trans_1_4"/>
    <property type="match status" value="1"/>
</dbReference>
<organism evidence="2 3">
    <name type="scientific">Sphingobacterium suaedae</name>
    <dbReference type="NCBI Taxonomy" id="1686402"/>
    <lineage>
        <taxon>Bacteria</taxon>
        <taxon>Pseudomonadati</taxon>
        <taxon>Bacteroidota</taxon>
        <taxon>Sphingobacteriia</taxon>
        <taxon>Sphingobacteriales</taxon>
        <taxon>Sphingobacteriaceae</taxon>
        <taxon>Sphingobacterium</taxon>
    </lineage>
</organism>
<accession>A0ABW5KKC6</accession>
<dbReference type="PANTHER" id="PTHR12526">
    <property type="entry name" value="GLYCOSYLTRANSFERASE"/>
    <property type="match status" value="1"/>
</dbReference>